<keyword evidence="3" id="KW-0813">Transport</keyword>
<evidence type="ECO:0000256" key="7">
    <source>
        <dbReference type="ARBA" id="ARBA00022989"/>
    </source>
</evidence>
<dbReference type="GO" id="GO:0033214">
    <property type="term" value="P:siderophore-iron import into cell"/>
    <property type="evidence" value="ECO:0007669"/>
    <property type="project" value="TreeGrafter"/>
</dbReference>
<evidence type="ECO:0000256" key="4">
    <source>
        <dbReference type="ARBA" id="ARBA00022475"/>
    </source>
</evidence>
<keyword evidence="4" id="KW-1003">Cell membrane</keyword>
<reference evidence="11 12" key="1">
    <citation type="submission" date="2016-10" db="EMBL/GenBank/DDBJ databases">
        <authorList>
            <person name="de Groot N.N."/>
        </authorList>
    </citation>
    <scope>NUCLEOTIDE SEQUENCE [LARGE SCALE GENOMIC DNA]</scope>
    <source>
        <strain evidence="11 12">CGMCC 1.5058</strain>
    </source>
</reference>
<evidence type="ECO:0000256" key="8">
    <source>
        <dbReference type="ARBA" id="ARBA00023004"/>
    </source>
</evidence>
<comment type="subcellular location">
    <subcellularLocation>
        <location evidence="1">Cell membrane</location>
        <topology evidence="1">Multi-pass membrane protein</topology>
    </subcellularLocation>
</comment>
<feature type="transmembrane region" description="Helical" evidence="10">
    <location>
        <begin position="103"/>
        <end position="124"/>
    </location>
</feature>
<keyword evidence="7 10" id="KW-1133">Transmembrane helix</keyword>
<organism evidence="11 12">
    <name type="scientific">Proteiniclasticum ruminis</name>
    <dbReference type="NCBI Taxonomy" id="398199"/>
    <lineage>
        <taxon>Bacteria</taxon>
        <taxon>Bacillati</taxon>
        <taxon>Bacillota</taxon>
        <taxon>Clostridia</taxon>
        <taxon>Eubacteriales</taxon>
        <taxon>Clostridiaceae</taxon>
        <taxon>Proteiniclasticum</taxon>
    </lineage>
</organism>
<keyword evidence="5" id="KW-0406">Ion transport</keyword>
<evidence type="ECO:0000313" key="11">
    <source>
        <dbReference type="EMBL" id="SDH93630.1"/>
    </source>
</evidence>
<evidence type="ECO:0000256" key="9">
    <source>
        <dbReference type="ARBA" id="ARBA00023136"/>
    </source>
</evidence>
<name>A0A1G8GH15_9CLOT</name>
<keyword evidence="6 10" id="KW-0812">Transmembrane</keyword>
<gene>
    <name evidence="11" type="ORF">SAMN05421804_101260</name>
</gene>
<sequence>MKNKHLIVATIILSVISLFIGAKTLSIQDLFNGGETEVLVFMLSRIPRLISILITGMALSISGLIMQQITRNKFVSPSTAATMDSAKFGILVSMIFLPGLPVIGKMGIAFIFALGGTFLFMFILRKVKVKNVIVIPLVGIMLGNLIDSITTFVSYRFDLIQNINAWLQGSFSMVTKGRYEIIFLAIPLGIIAYLFANKFTIAGMGEDFAKNLGLNYQLIVNIGLAIVALISSAVLVTIGSIPFVGLIVPNIVSMIRGDNLKNSLSTTALLGAVFLLFCDILGRILIYPYEISISLTVGVLGSIVFLYLIFKGVKK</sequence>
<dbReference type="Pfam" id="PF01032">
    <property type="entry name" value="FecCD"/>
    <property type="match status" value="1"/>
</dbReference>
<feature type="transmembrane region" description="Helical" evidence="10">
    <location>
        <begin position="46"/>
        <end position="66"/>
    </location>
</feature>
<proteinExistence type="inferred from homology"/>
<dbReference type="PANTHER" id="PTHR30472:SF27">
    <property type="entry name" value="PETROBACTIN IMPORT SYSTEM PERMEASE PROTEIN YCLN"/>
    <property type="match status" value="1"/>
</dbReference>
<dbReference type="AlphaFoldDB" id="A0A1G8GH15"/>
<dbReference type="FunFam" id="1.10.3470.10:FF:000004">
    <property type="entry name" value="Iron compound ABC transporter, permease"/>
    <property type="match status" value="1"/>
</dbReference>
<feature type="transmembrane region" description="Helical" evidence="10">
    <location>
        <begin position="264"/>
        <end position="285"/>
    </location>
</feature>
<dbReference type="GO" id="GO:0022857">
    <property type="term" value="F:transmembrane transporter activity"/>
    <property type="evidence" value="ECO:0007669"/>
    <property type="project" value="InterPro"/>
</dbReference>
<evidence type="ECO:0000313" key="12">
    <source>
        <dbReference type="Proteomes" id="UP000183255"/>
    </source>
</evidence>
<keyword evidence="5" id="KW-0410">Iron transport</keyword>
<keyword evidence="9 10" id="KW-0472">Membrane</keyword>
<feature type="transmembrane region" description="Helical" evidence="10">
    <location>
        <begin position="131"/>
        <end position="157"/>
    </location>
</feature>
<evidence type="ECO:0000256" key="10">
    <source>
        <dbReference type="SAM" id="Phobius"/>
    </source>
</evidence>
<evidence type="ECO:0000256" key="1">
    <source>
        <dbReference type="ARBA" id="ARBA00004651"/>
    </source>
</evidence>
<evidence type="ECO:0000256" key="5">
    <source>
        <dbReference type="ARBA" id="ARBA00022496"/>
    </source>
</evidence>
<comment type="similarity">
    <text evidence="2">Belongs to the binding-protein-dependent transport system permease family. FecCD subfamily.</text>
</comment>
<dbReference type="Proteomes" id="UP000183255">
    <property type="component" value="Unassembled WGS sequence"/>
</dbReference>
<dbReference type="GO" id="GO:0005886">
    <property type="term" value="C:plasma membrane"/>
    <property type="evidence" value="ECO:0007669"/>
    <property type="project" value="UniProtKB-SubCell"/>
</dbReference>
<accession>A0A1G8GH15</accession>
<dbReference type="EMBL" id="FNDZ01000001">
    <property type="protein sequence ID" value="SDH93630.1"/>
    <property type="molecule type" value="Genomic_DNA"/>
</dbReference>
<evidence type="ECO:0000256" key="3">
    <source>
        <dbReference type="ARBA" id="ARBA00022448"/>
    </source>
</evidence>
<dbReference type="SUPFAM" id="SSF81345">
    <property type="entry name" value="ABC transporter involved in vitamin B12 uptake, BtuC"/>
    <property type="match status" value="1"/>
</dbReference>
<dbReference type="InterPro" id="IPR037294">
    <property type="entry name" value="ABC_BtuC-like"/>
</dbReference>
<feature type="transmembrane region" description="Helical" evidence="10">
    <location>
        <begin position="177"/>
        <end position="196"/>
    </location>
</feature>
<feature type="transmembrane region" description="Helical" evidence="10">
    <location>
        <begin position="291"/>
        <end position="310"/>
    </location>
</feature>
<dbReference type="RefSeq" id="WP_031573075.1">
    <property type="nucleotide sequence ID" value="NZ_DAMANS010000006.1"/>
</dbReference>
<feature type="transmembrane region" description="Helical" evidence="10">
    <location>
        <begin position="233"/>
        <end position="252"/>
    </location>
</feature>
<keyword evidence="8" id="KW-0408">Iron</keyword>
<dbReference type="InterPro" id="IPR000522">
    <property type="entry name" value="ABC_transptr_permease_BtuC"/>
</dbReference>
<dbReference type="Gene3D" id="1.10.3470.10">
    <property type="entry name" value="ABC transporter involved in vitamin B12 uptake, BtuC"/>
    <property type="match status" value="1"/>
</dbReference>
<dbReference type="PANTHER" id="PTHR30472">
    <property type="entry name" value="FERRIC ENTEROBACTIN TRANSPORT SYSTEM PERMEASE PROTEIN"/>
    <property type="match status" value="1"/>
</dbReference>
<evidence type="ECO:0000256" key="2">
    <source>
        <dbReference type="ARBA" id="ARBA00007935"/>
    </source>
</evidence>
<dbReference type="CDD" id="cd06550">
    <property type="entry name" value="TM_ABC_iron-siderophores_like"/>
    <property type="match status" value="1"/>
</dbReference>
<protein>
    <submittedName>
        <fullName evidence="11">Iron complex transport system permease protein</fullName>
    </submittedName>
</protein>
<evidence type="ECO:0000256" key="6">
    <source>
        <dbReference type="ARBA" id="ARBA00022692"/>
    </source>
</evidence>